<protein>
    <submittedName>
        <fullName evidence="1">Uncharacterized protein</fullName>
    </submittedName>
</protein>
<sequence>MPGTETKVTPEMEVPIIATATTYHLEDLLARKKASLPDPFRLVR</sequence>
<name>A0A645J981_9ZZZZ</name>
<gene>
    <name evidence="1" type="ORF">SDC9_207670</name>
</gene>
<reference evidence="1" key="1">
    <citation type="submission" date="2019-08" db="EMBL/GenBank/DDBJ databases">
        <authorList>
            <person name="Kucharzyk K."/>
            <person name="Murdoch R.W."/>
            <person name="Higgins S."/>
            <person name="Loffler F."/>
        </authorList>
    </citation>
    <scope>NUCLEOTIDE SEQUENCE</scope>
</reference>
<proteinExistence type="predicted"/>
<comment type="caution">
    <text evidence="1">The sequence shown here is derived from an EMBL/GenBank/DDBJ whole genome shotgun (WGS) entry which is preliminary data.</text>
</comment>
<evidence type="ECO:0000313" key="1">
    <source>
        <dbReference type="EMBL" id="MPN59947.1"/>
    </source>
</evidence>
<organism evidence="1">
    <name type="scientific">bioreactor metagenome</name>
    <dbReference type="NCBI Taxonomy" id="1076179"/>
    <lineage>
        <taxon>unclassified sequences</taxon>
        <taxon>metagenomes</taxon>
        <taxon>ecological metagenomes</taxon>
    </lineage>
</organism>
<accession>A0A645J981</accession>
<dbReference type="EMBL" id="VSSQ01134566">
    <property type="protein sequence ID" value="MPN59947.1"/>
    <property type="molecule type" value="Genomic_DNA"/>
</dbReference>
<dbReference type="AlphaFoldDB" id="A0A645J981"/>